<dbReference type="GO" id="GO:0044183">
    <property type="term" value="F:protein folding chaperone"/>
    <property type="evidence" value="ECO:0007669"/>
    <property type="project" value="InterPro"/>
</dbReference>
<sequence length="103" mass="11162">MSAIKSIRSIAPLLDRILVQRLKPEAKTATGIFLPETAVKELNEGKVLAVGPGAYDREGKRVAVSVQVGDKVLIPQFGGSPIKVGEEELSLFRDHELLAKINE</sequence>
<dbReference type="PANTHER" id="PTHR10772:SF0">
    <property type="entry name" value="10 KDA HEAT SHOCK PROTEIN, MITOCHONDRIAL"/>
    <property type="match status" value="1"/>
</dbReference>
<evidence type="ECO:0000256" key="2">
    <source>
        <dbReference type="ARBA" id="ARBA00023186"/>
    </source>
</evidence>
<dbReference type="GO" id="GO:0051087">
    <property type="term" value="F:protein-folding chaperone binding"/>
    <property type="evidence" value="ECO:0007669"/>
    <property type="project" value="TreeGrafter"/>
</dbReference>
<dbReference type="Proteomes" id="UP000800038">
    <property type="component" value="Unassembled WGS sequence"/>
</dbReference>
<comment type="similarity">
    <text evidence="1 4">Belongs to the GroES chaperonin family.</text>
</comment>
<dbReference type="PANTHER" id="PTHR10772">
    <property type="entry name" value="10 KDA HEAT SHOCK PROTEIN"/>
    <property type="match status" value="1"/>
</dbReference>
<dbReference type="OrthoDB" id="184876at2759"/>
<evidence type="ECO:0000256" key="1">
    <source>
        <dbReference type="ARBA" id="ARBA00006975"/>
    </source>
</evidence>
<name>A0A6A5SUY0_9PLEO</name>
<keyword evidence="6" id="KW-1185">Reference proteome</keyword>
<dbReference type="AlphaFoldDB" id="A0A6A5SUY0"/>
<dbReference type="SUPFAM" id="SSF50129">
    <property type="entry name" value="GroES-like"/>
    <property type="match status" value="1"/>
</dbReference>
<evidence type="ECO:0000256" key="4">
    <source>
        <dbReference type="RuleBase" id="RU003479"/>
    </source>
</evidence>
<dbReference type="GO" id="GO:0005524">
    <property type="term" value="F:ATP binding"/>
    <property type="evidence" value="ECO:0007669"/>
    <property type="project" value="InterPro"/>
</dbReference>
<dbReference type="CDD" id="cd00320">
    <property type="entry name" value="cpn10"/>
    <property type="match status" value="1"/>
</dbReference>
<dbReference type="FunFam" id="2.30.33.40:FF:000002">
    <property type="entry name" value="10 kDa chaperonin, mitochondrial"/>
    <property type="match status" value="1"/>
</dbReference>
<dbReference type="Pfam" id="PF00166">
    <property type="entry name" value="Cpn10"/>
    <property type="match status" value="1"/>
</dbReference>
<dbReference type="InterPro" id="IPR011032">
    <property type="entry name" value="GroES-like_sf"/>
</dbReference>
<evidence type="ECO:0000256" key="3">
    <source>
        <dbReference type="ARBA" id="ARBA00056825"/>
    </source>
</evidence>
<evidence type="ECO:0000313" key="6">
    <source>
        <dbReference type="Proteomes" id="UP000800038"/>
    </source>
</evidence>
<protein>
    <submittedName>
        <fullName evidence="5">10 kDa heat shock protein-like protein</fullName>
    </submittedName>
</protein>
<reference evidence="5" key="1">
    <citation type="journal article" date="2020" name="Stud. Mycol.">
        <title>101 Dothideomycetes genomes: a test case for predicting lifestyles and emergence of pathogens.</title>
        <authorList>
            <person name="Haridas S."/>
            <person name="Albert R."/>
            <person name="Binder M."/>
            <person name="Bloem J."/>
            <person name="Labutti K."/>
            <person name="Salamov A."/>
            <person name="Andreopoulos B."/>
            <person name="Baker S."/>
            <person name="Barry K."/>
            <person name="Bills G."/>
            <person name="Bluhm B."/>
            <person name="Cannon C."/>
            <person name="Castanera R."/>
            <person name="Culley D."/>
            <person name="Daum C."/>
            <person name="Ezra D."/>
            <person name="Gonzalez J."/>
            <person name="Henrissat B."/>
            <person name="Kuo A."/>
            <person name="Liang C."/>
            <person name="Lipzen A."/>
            <person name="Lutzoni F."/>
            <person name="Magnuson J."/>
            <person name="Mondo S."/>
            <person name="Nolan M."/>
            <person name="Ohm R."/>
            <person name="Pangilinan J."/>
            <person name="Park H.-J."/>
            <person name="Ramirez L."/>
            <person name="Alfaro M."/>
            <person name="Sun H."/>
            <person name="Tritt A."/>
            <person name="Yoshinaga Y."/>
            <person name="Zwiers L.-H."/>
            <person name="Turgeon B."/>
            <person name="Goodwin S."/>
            <person name="Spatafora J."/>
            <person name="Crous P."/>
            <person name="Grigoriev I."/>
        </authorList>
    </citation>
    <scope>NUCLEOTIDE SEQUENCE</scope>
    <source>
        <strain evidence="5">CBS 161.51</strain>
    </source>
</reference>
<dbReference type="InterPro" id="IPR037124">
    <property type="entry name" value="Chaperonin_GroES_sf"/>
</dbReference>
<dbReference type="Gene3D" id="2.30.33.40">
    <property type="entry name" value="GroES chaperonin"/>
    <property type="match status" value="1"/>
</dbReference>
<dbReference type="SMART" id="SM00883">
    <property type="entry name" value="Cpn10"/>
    <property type="match status" value="1"/>
</dbReference>
<dbReference type="InterPro" id="IPR020818">
    <property type="entry name" value="Chaperonin_GroES"/>
</dbReference>
<keyword evidence="5" id="KW-0346">Stress response</keyword>
<accession>A0A6A5SUY0</accession>
<dbReference type="GO" id="GO:0046872">
    <property type="term" value="F:metal ion binding"/>
    <property type="evidence" value="ECO:0007669"/>
    <property type="project" value="TreeGrafter"/>
</dbReference>
<dbReference type="GO" id="GO:0051082">
    <property type="term" value="F:unfolded protein binding"/>
    <property type="evidence" value="ECO:0007669"/>
    <property type="project" value="TreeGrafter"/>
</dbReference>
<evidence type="ECO:0000313" key="5">
    <source>
        <dbReference type="EMBL" id="KAF1944465.1"/>
    </source>
</evidence>
<gene>
    <name evidence="5" type="ORF">EJ02DRAFT_452326</name>
</gene>
<dbReference type="EMBL" id="ML976016">
    <property type="protein sequence ID" value="KAF1944465.1"/>
    <property type="molecule type" value="Genomic_DNA"/>
</dbReference>
<organism evidence="5 6">
    <name type="scientific">Clathrospora elynae</name>
    <dbReference type="NCBI Taxonomy" id="706981"/>
    <lineage>
        <taxon>Eukaryota</taxon>
        <taxon>Fungi</taxon>
        <taxon>Dikarya</taxon>
        <taxon>Ascomycota</taxon>
        <taxon>Pezizomycotina</taxon>
        <taxon>Dothideomycetes</taxon>
        <taxon>Pleosporomycetidae</taxon>
        <taxon>Pleosporales</taxon>
        <taxon>Diademaceae</taxon>
        <taxon>Clathrospora</taxon>
    </lineage>
</organism>
<dbReference type="HAMAP" id="MF_00580">
    <property type="entry name" value="CH10"/>
    <property type="match status" value="1"/>
</dbReference>
<keyword evidence="2 4" id="KW-0143">Chaperone</keyword>
<proteinExistence type="inferred from homology"/>
<dbReference type="PRINTS" id="PR00297">
    <property type="entry name" value="CHAPERONIN10"/>
</dbReference>
<comment type="function">
    <text evidence="3">Eukaryotic CPN10 homolog which is essential for mitochondrial protein biogenesis, together with CPN60. Binds to CPN60 in the presence of Mg-ATP and suppresses the ATPase activity of the latter.</text>
</comment>
<dbReference type="GO" id="GO:0005759">
    <property type="term" value="C:mitochondrial matrix"/>
    <property type="evidence" value="ECO:0007669"/>
    <property type="project" value="TreeGrafter"/>
</dbReference>